<protein>
    <submittedName>
        <fullName evidence="1">Contact-dependent growth inhibition system immunity protein</fullName>
    </submittedName>
</protein>
<name>A0ABW7ST87_9ACTN</name>
<evidence type="ECO:0000313" key="1">
    <source>
        <dbReference type="EMBL" id="MFI0796918.1"/>
    </source>
</evidence>
<gene>
    <name evidence="1" type="ORF">ACH4OY_30165</name>
</gene>
<dbReference type="EMBL" id="JBIRPU010000037">
    <property type="protein sequence ID" value="MFI0796918.1"/>
    <property type="molecule type" value="Genomic_DNA"/>
</dbReference>
<organism evidence="1 2">
    <name type="scientific">Micromonospora rubida</name>
    <dbReference type="NCBI Taxonomy" id="2697657"/>
    <lineage>
        <taxon>Bacteria</taxon>
        <taxon>Bacillati</taxon>
        <taxon>Actinomycetota</taxon>
        <taxon>Actinomycetes</taxon>
        <taxon>Micromonosporales</taxon>
        <taxon>Micromonosporaceae</taxon>
        <taxon>Micromonospora</taxon>
    </lineage>
</organism>
<keyword evidence="2" id="KW-1185">Reference proteome</keyword>
<dbReference type="CDD" id="cd20691">
    <property type="entry name" value="CdiI_EC536-like"/>
    <property type="match status" value="1"/>
</dbReference>
<dbReference type="Pfam" id="PF18616">
    <property type="entry name" value="CdiI_3"/>
    <property type="match status" value="1"/>
</dbReference>
<sequence>MATIEQLERNVWPDPGPDDTSLIRRCTELRRKPVAEFTVEDLRIMLGQQIGVSVLLPIAVQVLLRDPLAEGDYYPGDLLRNVLRLPDSAWSSLRAERRRLASVLAQLVAGPPFSDPDLKPRDLNRELRDVMMRFVAGRLT</sequence>
<dbReference type="Proteomes" id="UP001611075">
    <property type="component" value="Unassembled WGS sequence"/>
</dbReference>
<evidence type="ECO:0000313" key="2">
    <source>
        <dbReference type="Proteomes" id="UP001611075"/>
    </source>
</evidence>
<accession>A0ABW7ST87</accession>
<proteinExistence type="predicted"/>
<dbReference type="RefSeq" id="WP_396685473.1">
    <property type="nucleotide sequence ID" value="NZ_JBIRPU010000037.1"/>
</dbReference>
<comment type="caution">
    <text evidence="1">The sequence shown here is derived from an EMBL/GenBank/DDBJ whole genome shotgun (WGS) entry which is preliminary data.</text>
</comment>
<dbReference type="InterPro" id="IPR040547">
    <property type="entry name" value="CdiI"/>
</dbReference>
<reference evidence="1 2" key="1">
    <citation type="submission" date="2024-10" db="EMBL/GenBank/DDBJ databases">
        <title>The Natural Products Discovery Center: Release of the First 8490 Sequenced Strains for Exploring Actinobacteria Biosynthetic Diversity.</title>
        <authorList>
            <person name="Kalkreuter E."/>
            <person name="Kautsar S.A."/>
            <person name="Yang D."/>
            <person name="Bader C.D."/>
            <person name="Teijaro C.N."/>
            <person name="Fluegel L."/>
            <person name="Davis C.M."/>
            <person name="Simpson J.R."/>
            <person name="Lauterbach L."/>
            <person name="Steele A.D."/>
            <person name="Gui C."/>
            <person name="Meng S."/>
            <person name="Li G."/>
            <person name="Viehrig K."/>
            <person name="Ye F."/>
            <person name="Su P."/>
            <person name="Kiefer A.F."/>
            <person name="Nichols A."/>
            <person name="Cepeda A.J."/>
            <person name="Yan W."/>
            <person name="Fan B."/>
            <person name="Jiang Y."/>
            <person name="Adhikari A."/>
            <person name="Zheng C.-J."/>
            <person name="Schuster L."/>
            <person name="Cowan T.M."/>
            <person name="Smanski M.J."/>
            <person name="Chevrette M.G."/>
            <person name="De Carvalho L.P.S."/>
            <person name="Shen B."/>
        </authorList>
    </citation>
    <scope>NUCLEOTIDE SEQUENCE [LARGE SCALE GENOMIC DNA]</scope>
    <source>
        <strain evidence="1 2">NPDC021253</strain>
    </source>
</reference>